<proteinExistence type="predicted"/>
<dbReference type="Pfam" id="PF10686">
    <property type="entry name" value="YAcAr"/>
    <property type="match status" value="1"/>
</dbReference>
<evidence type="ECO:0000313" key="3">
    <source>
        <dbReference type="Proteomes" id="UP000316639"/>
    </source>
</evidence>
<dbReference type="OrthoDB" id="572639at2"/>
<accession>A0A563EUY3</accession>
<gene>
    <name evidence="2" type="ORF">FKR81_14715</name>
</gene>
<evidence type="ECO:0000313" key="2">
    <source>
        <dbReference type="EMBL" id="TWP51463.1"/>
    </source>
</evidence>
<protein>
    <submittedName>
        <fullName evidence="2">DUF2493 domain-containing protein</fullName>
    </submittedName>
</protein>
<dbReference type="AlphaFoldDB" id="A0A563EUY3"/>
<keyword evidence="3" id="KW-1185">Reference proteome</keyword>
<feature type="domain" description="YspA cpYpsA-related SLOG" evidence="1">
    <location>
        <begin position="4"/>
        <end position="68"/>
    </location>
</feature>
<organism evidence="2 3">
    <name type="scientific">Lentzea tibetensis</name>
    <dbReference type="NCBI Taxonomy" id="2591470"/>
    <lineage>
        <taxon>Bacteria</taxon>
        <taxon>Bacillati</taxon>
        <taxon>Actinomycetota</taxon>
        <taxon>Actinomycetes</taxon>
        <taxon>Pseudonocardiales</taxon>
        <taxon>Pseudonocardiaceae</taxon>
        <taxon>Lentzea</taxon>
    </lineage>
</organism>
<dbReference type="InterPro" id="IPR019627">
    <property type="entry name" value="YAcAr"/>
</dbReference>
<dbReference type="EMBL" id="VOBR01000008">
    <property type="protein sequence ID" value="TWP51463.1"/>
    <property type="molecule type" value="Genomic_DNA"/>
</dbReference>
<dbReference type="RefSeq" id="WP_146352211.1">
    <property type="nucleotide sequence ID" value="NZ_VOBR01000008.1"/>
</dbReference>
<evidence type="ECO:0000259" key="1">
    <source>
        <dbReference type="Pfam" id="PF10686"/>
    </source>
</evidence>
<name>A0A563EUY3_9PSEU</name>
<comment type="caution">
    <text evidence="2">The sequence shown here is derived from an EMBL/GenBank/DDBJ whole genome shotgun (WGS) entry which is preliminary data.</text>
</comment>
<reference evidence="2 3" key="1">
    <citation type="submission" date="2019-07" db="EMBL/GenBank/DDBJ databases">
        <title>Lentzea xizangensis sp. nov., isolated from Qinghai-Tibetan Plateau Soils.</title>
        <authorList>
            <person name="Huang J."/>
        </authorList>
    </citation>
    <scope>NUCLEOTIDE SEQUENCE [LARGE SCALE GENOMIC DNA]</scope>
    <source>
        <strain evidence="2 3">FXJ1.1311</strain>
    </source>
</reference>
<dbReference type="Proteomes" id="UP000316639">
    <property type="component" value="Unassembled WGS sequence"/>
</dbReference>
<sequence length="123" mass="13717">MTGRVLVTGSRDWSDVHRLRRMLAVVRACYPTAVLVHGGCRGADRIAAHIWRGWGLPTEEHQPDWKQHGKAAGPRRNRHMVQLGADVCVAFLHPESRGSVQTAVLAEQAGIQTFRIHHKEVTS</sequence>